<sequence length="111" mass="12546">MNFDRTDLRANQKTRRAPPVLIVGETDLTSCASFKISVLYCAISTRAQEDALVQEVRTKFFPLPLLQFHADTHLQREVISGANIKNHTVFDEDEKMDPNIQIQVAYSGGRP</sequence>
<organism evidence="1 2">
    <name type="scientific">Ensete ventricosum</name>
    <name type="common">Abyssinian banana</name>
    <name type="synonym">Musa ensete</name>
    <dbReference type="NCBI Taxonomy" id="4639"/>
    <lineage>
        <taxon>Eukaryota</taxon>
        <taxon>Viridiplantae</taxon>
        <taxon>Streptophyta</taxon>
        <taxon>Embryophyta</taxon>
        <taxon>Tracheophyta</taxon>
        <taxon>Spermatophyta</taxon>
        <taxon>Magnoliopsida</taxon>
        <taxon>Liliopsida</taxon>
        <taxon>Zingiberales</taxon>
        <taxon>Musaceae</taxon>
        <taxon>Ensete</taxon>
    </lineage>
</organism>
<comment type="caution">
    <text evidence="1">The sequence shown here is derived from an EMBL/GenBank/DDBJ whole genome shotgun (WGS) entry which is preliminary data.</text>
</comment>
<protein>
    <submittedName>
        <fullName evidence="1">Uncharacterized protein</fullName>
    </submittedName>
</protein>
<dbReference type="EMBL" id="AMZH03003904">
    <property type="protein sequence ID" value="RRT70784.1"/>
    <property type="molecule type" value="Genomic_DNA"/>
</dbReference>
<accession>A0A427A3J2</accession>
<name>A0A427A3J2_ENSVE</name>
<proteinExistence type="predicted"/>
<dbReference type="AlphaFoldDB" id="A0A427A3J2"/>
<reference evidence="1 2" key="1">
    <citation type="journal article" date="2014" name="Agronomy (Basel)">
        <title>A Draft Genome Sequence for Ensete ventricosum, the Drought-Tolerant Tree Against Hunger.</title>
        <authorList>
            <person name="Harrison J."/>
            <person name="Moore K.A."/>
            <person name="Paszkiewicz K."/>
            <person name="Jones T."/>
            <person name="Grant M."/>
            <person name="Ambacheew D."/>
            <person name="Muzemil S."/>
            <person name="Studholme D.J."/>
        </authorList>
    </citation>
    <scope>NUCLEOTIDE SEQUENCE [LARGE SCALE GENOMIC DNA]</scope>
</reference>
<evidence type="ECO:0000313" key="1">
    <source>
        <dbReference type="EMBL" id="RRT70784.1"/>
    </source>
</evidence>
<dbReference type="Proteomes" id="UP000287651">
    <property type="component" value="Unassembled WGS sequence"/>
</dbReference>
<gene>
    <name evidence="1" type="ORF">B296_00021389</name>
</gene>
<evidence type="ECO:0000313" key="2">
    <source>
        <dbReference type="Proteomes" id="UP000287651"/>
    </source>
</evidence>